<evidence type="ECO:0000313" key="2">
    <source>
        <dbReference type="Proteomes" id="UP000554286"/>
    </source>
</evidence>
<sequence>MDLVTKAEFARRHGVSKPAVQKWQAQGYLIMSDGKVDVAATDAKLRDARKGRFRSAASQVNPGVNRAVDASTPSVEDAAATIAAFLQRLLDGEYETEAEADRVKANALAGLRALEFQEKAGSLVNLEMAERTLIDTSRAARDAWLNWPSRVGPLAAAELGVEADKATEVLTAHVHKHLEDLAKTGADAEGQS</sequence>
<organism evidence="1 2">
    <name type="scientific">Roseospira visakhapatnamensis</name>
    <dbReference type="NCBI Taxonomy" id="390880"/>
    <lineage>
        <taxon>Bacteria</taxon>
        <taxon>Pseudomonadati</taxon>
        <taxon>Pseudomonadota</taxon>
        <taxon>Alphaproteobacteria</taxon>
        <taxon>Rhodospirillales</taxon>
        <taxon>Rhodospirillaceae</taxon>
        <taxon>Roseospira</taxon>
    </lineage>
</organism>
<evidence type="ECO:0000313" key="1">
    <source>
        <dbReference type="EMBL" id="MBB4267720.1"/>
    </source>
</evidence>
<keyword evidence="2" id="KW-1185">Reference proteome</keyword>
<dbReference type="Proteomes" id="UP000554286">
    <property type="component" value="Unassembled WGS sequence"/>
</dbReference>
<name>A0A7W6RG55_9PROT</name>
<dbReference type="AlphaFoldDB" id="A0A7W6RG55"/>
<gene>
    <name evidence="1" type="ORF">GGD89_003367</name>
</gene>
<proteinExistence type="predicted"/>
<accession>A0A7W6RG55</accession>
<dbReference type="EMBL" id="JACIGK010000032">
    <property type="protein sequence ID" value="MBB4267720.1"/>
    <property type="molecule type" value="Genomic_DNA"/>
</dbReference>
<protein>
    <recommendedName>
        <fullName evidence="3">Terminase small subunit</fullName>
    </recommendedName>
</protein>
<reference evidence="1 2" key="1">
    <citation type="submission" date="2020-08" db="EMBL/GenBank/DDBJ databases">
        <title>Genome sequencing of Purple Non-Sulfur Bacteria from various extreme environments.</title>
        <authorList>
            <person name="Mayer M."/>
        </authorList>
    </citation>
    <scope>NUCLEOTIDE SEQUENCE [LARGE SCALE GENOMIC DNA]</scope>
    <source>
        <strain evidence="1 2">JA131</strain>
    </source>
</reference>
<comment type="caution">
    <text evidence="1">The sequence shown here is derived from an EMBL/GenBank/DDBJ whole genome shotgun (WGS) entry which is preliminary data.</text>
</comment>
<evidence type="ECO:0008006" key="3">
    <source>
        <dbReference type="Google" id="ProtNLM"/>
    </source>
</evidence>
<dbReference type="RefSeq" id="WP_184047598.1">
    <property type="nucleotide sequence ID" value="NZ_JACIGK010000032.1"/>
</dbReference>